<feature type="region of interest" description="Disordered" evidence="4">
    <location>
        <begin position="405"/>
        <end position="424"/>
    </location>
</feature>
<comment type="caution">
    <text evidence="6">The sequence shown here is derived from an EMBL/GenBank/DDBJ whole genome shotgun (WGS) entry which is preliminary data.</text>
</comment>
<dbReference type="EMBL" id="QEAN01000342">
    <property type="protein sequence ID" value="TPX39719.1"/>
    <property type="molecule type" value="Genomic_DNA"/>
</dbReference>
<evidence type="ECO:0000256" key="4">
    <source>
        <dbReference type="SAM" id="MobiDB-lite"/>
    </source>
</evidence>
<evidence type="ECO:0000313" key="5">
    <source>
        <dbReference type="EMBL" id="TPX39719.1"/>
    </source>
</evidence>
<reference evidence="7 8" key="1">
    <citation type="journal article" date="2019" name="Sci. Rep.">
        <title>Comparative genomics of chytrid fungi reveal insights into the obligate biotrophic and pathogenic lifestyle of Synchytrium endobioticum.</title>
        <authorList>
            <person name="van de Vossenberg B.T.L.H."/>
            <person name="Warris S."/>
            <person name="Nguyen H.D.T."/>
            <person name="van Gent-Pelzer M.P.E."/>
            <person name="Joly D.L."/>
            <person name="van de Geest H.C."/>
            <person name="Bonants P.J.M."/>
            <person name="Smith D.S."/>
            <person name="Levesque C.A."/>
            <person name="van der Lee T.A.J."/>
        </authorList>
    </citation>
    <scope>NUCLEOTIDE SEQUENCE [LARGE SCALE GENOMIC DNA]</scope>
    <source>
        <strain evidence="6 8">LEV6574</strain>
        <strain evidence="5 7">MB42</strain>
    </source>
</reference>
<dbReference type="EMBL" id="QEAM01000401">
    <property type="protein sequence ID" value="TPX40276.1"/>
    <property type="molecule type" value="Genomic_DNA"/>
</dbReference>
<dbReference type="PANTHER" id="PTHR42735:SF1">
    <property type="entry name" value="PYRIDOXAL-DEPENDENT DECARBOXYLASE DOMAIN-CONTAINING PROTEIN 1-RELATED"/>
    <property type="match status" value="1"/>
</dbReference>
<dbReference type="InterPro" id="IPR015424">
    <property type="entry name" value="PyrdxlP-dep_Trfase"/>
</dbReference>
<name>A0A507CMC3_9FUNG</name>
<dbReference type="VEuPathDB" id="FungiDB:SeMB42_g06275"/>
<dbReference type="PANTHER" id="PTHR42735">
    <property type="match status" value="1"/>
</dbReference>
<dbReference type="SUPFAM" id="SSF53383">
    <property type="entry name" value="PLP-dependent transferases"/>
    <property type="match status" value="1"/>
</dbReference>
<dbReference type="InterPro" id="IPR015421">
    <property type="entry name" value="PyrdxlP-dep_Trfase_major"/>
</dbReference>
<dbReference type="OrthoDB" id="2118611at2759"/>
<evidence type="ECO:0000313" key="8">
    <source>
        <dbReference type="Proteomes" id="UP000320475"/>
    </source>
</evidence>
<dbReference type="Proteomes" id="UP000317494">
    <property type="component" value="Unassembled WGS sequence"/>
</dbReference>
<proteinExistence type="predicted"/>
<dbReference type="Proteomes" id="UP000320475">
    <property type="component" value="Unassembled WGS sequence"/>
</dbReference>
<keyword evidence="2" id="KW-0663">Pyridoxal phosphate</keyword>
<evidence type="ECO:0000256" key="1">
    <source>
        <dbReference type="ARBA" id="ARBA00001933"/>
    </source>
</evidence>
<feature type="compositionally biased region" description="Polar residues" evidence="4">
    <location>
        <begin position="851"/>
        <end position="865"/>
    </location>
</feature>
<comment type="cofactor">
    <cofactor evidence="1">
        <name>pyridoxal 5'-phosphate</name>
        <dbReference type="ChEBI" id="CHEBI:597326"/>
    </cofactor>
</comment>
<protein>
    <submittedName>
        <fullName evidence="6">Uncharacterized protein</fullName>
    </submittedName>
</protein>
<feature type="region of interest" description="Disordered" evidence="4">
    <location>
        <begin position="848"/>
        <end position="894"/>
    </location>
</feature>
<dbReference type="Gene3D" id="3.40.640.10">
    <property type="entry name" value="Type I PLP-dependent aspartate aminotransferase-like (Major domain)"/>
    <property type="match status" value="1"/>
</dbReference>
<keyword evidence="7" id="KW-1185">Reference proteome</keyword>
<organism evidence="6 8">
    <name type="scientific">Synchytrium endobioticum</name>
    <dbReference type="NCBI Taxonomy" id="286115"/>
    <lineage>
        <taxon>Eukaryota</taxon>
        <taxon>Fungi</taxon>
        <taxon>Fungi incertae sedis</taxon>
        <taxon>Chytridiomycota</taxon>
        <taxon>Chytridiomycota incertae sedis</taxon>
        <taxon>Chytridiomycetes</taxon>
        <taxon>Synchytriales</taxon>
        <taxon>Synchytriaceae</taxon>
        <taxon>Synchytrium</taxon>
    </lineage>
</organism>
<accession>A0A507CMC3</accession>
<keyword evidence="3" id="KW-0456">Lyase</keyword>
<evidence type="ECO:0000313" key="7">
    <source>
        <dbReference type="Proteomes" id="UP000317494"/>
    </source>
</evidence>
<feature type="compositionally biased region" description="Low complexity" evidence="4">
    <location>
        <begin position="872"/>
        <end position="886"/>
    </location>
</feature>
<evidence type="ECO:0000313" key="6">
    <source>
        <dbReference type="EMBL" id="TPX40276.1"/>
    </source>
</evidence>
<dbReference type="InterPro" id="IPR050477">
    <property type="entry name" value="GrpII_AminoAcid_Decarb"/>
</dbReference>
<sequence length="894" mass="97756">MASEGHLPEIMDRTSSQMLLDNSHPGIDHELNETFQAFLLDMLQFSYSHSFPSHIFSSPLIPETHDVDSTGLLNRLASLISREIEELSTSNALDDLHTAYKETASQAHLSMLLSQIDAVIHSPAIVSAEQRKAIERNVDNAVIDWLKRIFCIDHQLVKFVHFHGGLHPSNPLDHPLIPVLRSALYKSSNKGVASTFVIYVAQDSVADELEAIVNVCLPLVCGMLQNVIVRRIQCLRHSEIMDVGALEKTINDDINSCSRRPSLIIAKAGSPILGQVDDVKSLQAMADGFGMWLHLTGPVSSLLITSETNADQPKLNTPVLSMLTQYAMSVDSLEMSPGRLLGITALPNFTLFFTLDPRDKDPFRALSCLEAAGHLPTPIQATSPNLLRSTVQSLDANVPAAGRLSLSPHVPRRRRGSGEKASYKQPAPLSATLPIWIVAQTVGATMIERTLKKSHEIVYCLAELTAAADNILVISPQEATALTLVIRFHPSVNRQYFESNLDMIPSHPDDEPVVASPTRGDQISLEEQVGYLNYVGDGDIATKYLYSIIEEDARHMLGLDIVSVSGLLCIRYRPLAVETSLAEQRGCGVNVAQFLITQSEKIDSALRYNEIFKDNVLQHAPTLRYLKRCSFGDVTSGSAVAEPGRNIDAFRDSTTSGDINSYMVETNSDEEILWIGLGAIRYTPSYVDMYSPIAVKILKDLDYLNGKIADELGKEYGTHLFNRGESVVGALSPENCPAVCIRVGLDDTAFTPESIKKWVQVVYTKGAELERDPDYMKDIADVIRAGIAEAERELKSEADGEGLLRSIPIVGSLVSYIAPEPPKMKSRVKAFTISSGFSNMSLQQAMEAASRRSSSVNIKRSSNGTAAIGERTTSSSTLASSKTANSRGSPVDLK</sequence>
<gene>
    <name evidence="6" type="ORF">SeLEV6574_g06707</name>
    <name evidence="5" type="ORF">SeMB42_g06275</name>
</gene>
<evidence type="ECO:0000256" key="2">
    <source>
        <dbReference type="ARBA" id="ARBA00022898"/>
    </source>
</evidence>
<evidence type="ECO:0000256" key="3">
    <source>
        <dbReference type="ARBA" id="ARBA00023239"/>
    </source>
</evidence>
<dbReference type="AlphaFoldDB" id="A0A507CMC3"/>